<reference evidence="10" key="1">
    <citation type="journal article" date="2019" name="Int. J. Syst. Evol. Microbiol.">
        <title>The Global Catalogue of Microorganisms (GCM) 10K type strain sequencing project: providing services to taxonomists for standard genome sequencing and annotation.</title>
        <authorList>
            <consortium name="The Broad Institute Genomics Platform"/>
            <consortium name="The Broad Institute Genome Sequencing Center for Infectious Disease"/>
            <person name="Wu L."/>
            <person name="Ma J."/>
        </authorList>
    </citation>
    <scope>NUCLEOTIDE SEQUENCE [LARGE SCALE GENOMIC DNA]</scope>
    <source>
        <strain evidence="10">KCTC 52925</strain>
    </source>
</reference>
<comment type="subcellular location">
    <subcellularLocation>
        <location evidence="1">Cell membrane</location>
        <topology evidence="1">Multi-pass membrane protein</topology>
    </subcellularLocation>
</comment>
<feature type="transmembrane region" description="Helical" evidence="6">
    <location>
        <begin position="21"/>
        <end position="43"/>
    </location>
</feature>
<feature type="domain" description="ABC3 transporter permease C-terminal" evidence="7">
    <location>
        <begin position="288"/>
        <end position="402"/>
    </location>
</feature>
<keyword evidence="2" id="KW-1003">Cell membrane</keyword>
<dbReference type="InterPro" id="IPR050250">
    <property type="entry name" value="Macrolide_Exporter_MacB"/>
</dbReference>
<dbReference type="Proteomes" id="UP001597438">
    <property type="component" value="Unassembled WGS sequence"/>
</dbReference>
<feature type="domain" description="MacB-like periplasmic core" evidence="8">
    <location>
        <begin position="20"/>
        <end position="237"/>
    </location>
</feature>
<feature type="transmembrane region" description="Helical" evidence="6">
    <location>
        <begin position="755"/>
        <end position="778"/>
    </location>
</feature>
<feature type="transmembrane region" description="Helical" evidence="6">
    <location>
        <begin position="378"/>
        <end position="400"/>
    </location>
</feature>
<dbReference type="InterPro" id="IPR025857">
    <property type="entry name" value="MacB_PCD"/>
</dbReference>
<evidence type="ECO:0000259" key="7">
    <source>
        <dbReference type="Pfam" id="PF02687"/>
    </source>
</evidence>
<keyword evidence="5 6" id="KW-0472">Membrane</keyword>
<proteinExistence type="predicted"/>
<feature type="transmembrane region" description="Helical" evidence="6">
    <location>
        <begin position="283"/>
        <end position="304"/>
    </location>
</feature>
<dbReference type="Pfam" id="PF02687">
    <property type="entry name" value="FtsX"/>
    <property type="match status" value="2"/>
</dbReference>
<evidence type="ECO:0000256" key="4">
    <source>
        <dbReference type="ARBA" id="ARBA00022989"/>
    </source>
</evidence>
<dbReference type="PANTHER" id="PTHR30572:SF18">
    <property type="entry name" value="ABC-TYPE MACROLIDE FAMILY EXPORT SYSTEM PERMEASE COMPONENT 2"/>
    <property type="match status" value="1"/>
</dbReference>
<keyword evidence="4 6" id="KW-1133">Transmembrane helix</keyword>
<dbReference type="EMBL" id="JBHUOJ010000012">
    <property type="protein sequence ID" value="MFD2832970.1"/>
    <property type="molecule type" value="Genomic_DNA"/>
</dbReference>
<dbReference type="RefSeq" id="WP_251741387.1">
    <property type="nucleotide sequence ID" value="NZ_JBHUOJ010000012.1"/>
</dbReference>
<evidence type="ECO:0000256" key="6">
    <source>
        <dbReference type="SAM" id="Phobius"/>
    </source>
</evidence>
<gene>
    <name evidence="9" type="ORF">ACFSYS_06685</name>
</gene>
<sequence length="792" mass="88134">MFKNYFKIAWRNIWRHRGFSFLNISGLAIGMTAGFLVLLYVNFELSYDEMHEKGDRIYRVVADIDTPSEKIEANMAAWPVGPNLQREFPEIIAATRVLTAELPVQRGSLKFVEPLAVAVDSTFFEIFDFQLLEGDKDEVLTNPNSLVLSETTAKKYFGEEDPMGKTLKIQDQGIAAKVTGIMKDIPENSHIQADLLISMITITQPPNDYDVQWGNYGPSIYILTSKGTSAESLQSKFPAFLEEKTGDGMREDKMFVSLFLEPLNEVYLHSTRGGAITGSMSNVYIFSIIGLFILLIAAINFINLTTARSVERAKEVGIRKVVGAEKNQLVLQFMGESIIICLIAFVLTVGLTTLSLPYFNTLAGKTVSSGIFSNPENIAYLLLLALGIGLVAGIYPAIVLSSFRPLRVLKGQFASGNKGILLRKGLVITQFTISIALIIGTIVIYNQMQFMRNQELGFDKSQTIILDTDSSLILEPLKNEISLLRGVISTSFGSSVPGAGNNAAYSEIENINGDMQVANLDLYFVDDAYIPQFNFKVVAGRAFSKDFASDSTQAMIINEKAVQLLGYNNPEGAIGAKYDQWGSKGQIIGVVQDFHFRSLQEEIKPLTMRMDRNATNLLVIKAHPQNLKQTLASIENTWNTIVPGEPFNYYFMDEFFDRQYRTEERFGNLFLNFALLAIFISCLGLLGLTAYSTIQRKREIGIRKVIGASVSSIVNLLSKEFIKLVAIAFLIATPIAWYAMHNWLEDFAYRIEINWFVFVLAGLMAILIAIVTVSFQAIKAAIANPVKSLRTE</sequence>
<keyword evidence="3 6" id="KW-0812">Transmembrane</keyword>
<evidence type="ECO:0000256" key="2">
    <source>
        <dbReference type="ARBA" id="ARBA00022475"/>
    </source>
</evidence>
<accession>A0ABW5X1M7</accession>
<protein>
    <submittedName>
        <fullName evidence="9">ABC transporter permease</fullName>
    </submittedName>
</protein>
<evidence type="ECO:0000256" key="1">
    <source>
        <dbReference type="ARBA" id="ARBA00004651"/>
    </source>
</evidence>
<feature type="transmembrane region" description="Helical" evidence="6">
    <location>
        <begin position="669"/>
        <end position="694"/>
    </location>
</feature>
<evidence type="ECO:0000313" key="10">
    <source>
        <dbReference type="Proteomes" id="UP001597438"/>
    </source>
</evidence>
<comment type="caution">
    <text evidence="9">The sequence shown here is derived from an EMBL/GenBank/DDBJ whole genome shotgun (WGS) entry which is preliminary data.</text>
</comment>
<dbReference type="InterPro" id="IPR003838">
    <property type="entry name" value="ABC3_permease_C"/>
</dbReference>
<feature type="transmembrane region" description="Helical" evidence="6">
    <location>
        <begin position="721"/>
        <end position="740"/>
    </location>
</feature>
<name>A0ABW5X1M7_9FLAO</name>
<evidence type="ECO:0000313" key="9">
    <source>
        <dbReference type="EMBL" id="MFD2832970.1"/>
    </source>
</evidence>
<evidence type="ECO:0000256" key="5">
    <source>
        <dbReference type="ARBA" id="ARBA00023136"/>
    </source>
</evidence>
<feature type="transmembrane region" description="Helical" evidence="6">
    <location>
        <begin position="338"/>
        <end position="358"/>
    </location>
</feature>
<feature type="domain" description="ABC3 transporter permease C-terminal" evidence="7">
    <location>
        <begin position="673"/>
        <end position="785"/>
    </location>
</feature>
<evidence type="ECO:0000259" key="8">
    <source>
        <dbReference type="Pfam" id="PF12704"/>
    </source>
</evidence>
<dbReference type="Pfam" id="PF12704">
    <property type="entry name" value="MacB_PCD"/>
    <property type="match status" value="1"/>
</dbReference>
<organism evidence="9 10">
    <name type="scientific">Christiangramia antarctica</name>
    <dbReference type="NCBI Taxonomy" id="2058158"/>
    <lineage>
        <taxon>Bacteria</taxon>
        <taxon>Pseudomonadati</taxon>
        <taxon>Bacteroidota</taxon>
        <taxon>Flavobacteriia</taxon>
        <taxon>Flavobacteriales</taxon>
        <taxon>Flavobacteriaceae</taxon>
        <taxon>Christiangramia</taxon>
    </lineage>
</organism>
<feature type="transmembrane region" description="Helical" evidence="6">
    <location>
        <begin position="421"/>
        <end position="445"/>
    </location>
</feature>
<dbReference type="PANTHER" id="PTHR30572">
    <property type="entry name" value="MEMBRANE COMPONENT OF TRANSPORTER-RELATED"/>
    <property type="match status" value="1"/>
</dbReference>
<keyword evidence="10" id="KW-1185">Reference proteome</keyword>
<evidence type="ECO:0000256" key="3">
    <source>
        <dbReference type="ARBA" id="ARBA00022692"/>
    </source>
</evidence>